<accession>A0A9X2YP36</accession>
<evidence type="ECO:0000313" key="4">
    <source>
        <dbReference type="Proteomes" id="UP001140293"/>
    </source>
</evidence>
<sequence>MPEKTEEKTSDNTSPYLPTFDTGSFEALRNPVEPRAAEPEPVLAPSPDYAPPVAFEDVPSEPMPEQVAAAQPLVVPGSYQFVKRWMFALVVAGVWVAAAGIGAGLYQWWYTDPDLTKRWPVFAVLVYLVACTVAGLLAAMVAHRPKVSAMAIGLMSAPLASTAAAAVLYGAYVFGWIAR</sequence>
<feature type="compositionally biased region" description="Low complexity" evidence="1">
    <location>
        <begin position="31"/>
        <end position="41"/>
    </location>
</feature>
<evidence type="ECO:0000256" key="2">
    <source>
        <dbReference type="SAM" id="Phobius"/>
    </source>
</evidence>
<dbReference type="RefSeq" id="WP_264013078.1">
    <property type="nucleotide sequence ID" value="NZ_JACKSJ010000104.1"/>
</dbReference>
<feature type="transmembrane region" description="Helical" evidence="2">
    <location>
        <begin position="154"/>
        <end position="178"/>
    </location>
</feature>
<feature type="region of interest" description="Disordered" evidence="1">
    <location>
        <begin position="1"/>
        <end position="46"/>
    </location>
</feature>
<comment type="caution">
    <text evidence="3">The sequence shown here is derived from an EMBL/GenBank/DDBJ whole genome shotgun (WGS) entry which is preliminary data.</text>
</comment>
<dbReference type="EMBL" id="JACKSJ010000104">
    <property type="protein sequence ID" value="MCV7170890.1"/>
    <property type="molecule type" value="Genomic_DNA"/>
</dbReference>
<gene>
    <name evidence="3" type="ORF">H7I41_13310</name>
</gene>
<feature type="transmembrane region" description="Helical" evidence="2">
    <location>
        <begin position="121"/>
        <end position="142"/>
    </location>
</feature>
<feature type="transmembrane region" description="Helical" evidence="2">
    <location>
        <begin position="85"/>
        <end position="109"/>
    </location>
</feature>
<organism evidence="3 4">
    <name type="scientific">[Mycobacterium] manitobense</name>
    <dbReference type="NCBI Taxonomy" id="190147"/>
    <lineage>
        <taxon>Bacteria</taxon>
        <taxon>Bacillati</taxon>
        <taxon>Actinomycetota</taxon>
        <taxon>Actinomycetes</taxon>
        <taxon>Mycobacteriales</taxon>
        <taxon>Mycobacteriaceae</taxon>
        <taxon>Mycolicibacterium</taxon>
    </lineage>
</organism>
<dbReference type="Proteomes" id="UP001140293">
    <property type="component" value="Unassembled WGS sequence"/>
</dbReference>
<feature type="compositionally biased region" description="Basic and acidic residues" evidence="1">
    <location>
        <begin position="1"/>
        <end position="10"/>
    </location>
</feature>
<protein>
    <recommendedName>
        <fullName evidence="5">Transmembrane protein</fullName>
    </recommendedName>
</protein>
<evidence type="ECO:0008006" key="5">
    <source>
        <dbReference type="Google" id="ProtNLM"/>
    </source>
</evidence>
<keyword evidence="4" id="KW-1185">Reference proteome</keyword>
<keyword evidence="2" id="KW-0472">Membrane</keyword>
<reference evidence="3" key="1">
    <citation type="submission" date="2020-07" db="EMBL/GenBank/DDBJ databases">
        <authorList>
            <person name="Pettersson B.M.F."/>
            <person name="Behra P.R.K."/>
            <person name="Ramesh M."/>
            <person name="Das S."/>
            <person name="Dasgupta S."/>
            <person name="Kirsebom L.A."/>
        </authorList>
    </citation>
    <scope>NUCLEOTIDE SEQUENCE</scope>
    <source>
        <strain evidence="3">DSM 44615</strain>
    </source>
</reference>
<reference evidence="3" key="2">
    <citation type="journal article" date="2022" name="BMC Genomics">
        <title>Comparative genome analysis of mycobacteria focusing on tRNA and non-coding RNA.</title>
        <authorList>
            <person name="Behra P.R.K."/>
            <person name="Pettersson B.M.F."/>
            <person name="Ramesh M."/>
            <person name="Das S."/>
            <person name="Dasgupta S."/>
            <person name="Kirsebom L.A."/>
        </authorList>
    </citation>
    <scope>NUCLEOTIDE SEQUENCE</scope>
    <source>
        <strain evidence="3">DSM 44615</strain>
    </source>
</reference>
<dbReference type="AlphaFoldDB" id="A0A9X2YP36"/>
<keyword evidence="2" id="KW-1133">Transmembrane helix</keyword>
<name>A0A9X2YP36_9MYCO</name>
<evidence type="ECO:0000313" key="3">
    <source>
        <dbReference type="EMBL" id="MCV7170890.1"/>
    </source>
</evidence>
<evidence type="ECO:0000256" key="1">
    <source>
        <dbReference type="SAM" id="MobiDB-lite"/>
    </source>
</evidence>
<proteinExistence type="predicted"/>
<keyword evidence="2" id="KW-0812">Transmembrane</keyword>